<protein>
    <submittedName>
        <fullName evidence="1">Uncharacterized protein</fullName>
    </submittedName>
</protein>
<organism evidence="1 2">
    <name type="scientific">Schistosoma mattheei</name>
    <dbReference type="NCBI Taxonomy" id="31246"/>
    <lineage>
        <taxon>Eukaryota</taxon>
        <taxon>Metazoa</taxon>
        <taxon>Spiralia</taxon>
        <taxon>Lophotrochozoa</taxon>
        <taxon>Platyhelminthes</taxon>
        <taxon>Trematoda</taxon>
        <taxon>Digenea</taxon>
        <taxon>Strigeidida</taxon>
        <taxon>Schistosomatoidea</taxon>
        <taxon>Schistosomatidae</taxon>
        <taxon>Schistosoma</taxon>
    </lineage>
</organism>
<sequence length="29" mass="3295">MREILRGSSLSYLISDVHHVLGKIVMVKI</sequence>
<evidence type="ECO:0000313" key="2">
    <source>
        <dbReference type="Proteomes" id="UP000269396"/>
    </source>
</evidence>
<keyword evidence="2" id="KW-1185">Reference proteome</keyword>
<reference evidence="1 2" key="1">
    <citation type="submission" date="2018-11" db="EMBL/GenBank/DDBJ databases">
        <authorList>
            <consortium name="Pathogen Informatics"/>
        </authorList>
    </citation>
    <scope>NUCLEOTIDE SEQUENCE [LARGE SCALE GENOMIC DNA]</scope>
    <source>
        <strain>Denwood</strain>
        <strain evidence="2">Zambia</strain>
    </source>
</reference>
<proteinExistence type="predicted"/>
<name>A0A3P8GPU1_9TREM</name>
<gene>
    <name evidence="1" type="ORF">SMTD_LOCUS21355</name>
</gene>
<evidence type="ECO:0000313" key="1">
    <source>
        <dbReference type="EMBL" id="VDP84691.1"/>
    </source>
</evidence>
<dbReference type="EMBL" id="UZAL01047064">
    <property type="protein sequence ID" value="VDP84691.1"/>
    <property type="molecule type" value="Genomic_DNA"/>
</dbReference>
<dbReference type="AlphaFoldDB" id="A0A3P8GPU1"/>
<dbReference type="Proteomes" id="UP000269396">
    <property type="component" value="Unassembled WGS sequence"/>
</dbReference>
<accession>A0A3P8GPU1</accession>